<reference evidence="8" key="1">
    <citation type="submission" date="2023-03" db="EMBL/GenBank/DDBJ databases">
        <title>Chromosome-level genomes of two armyworms, Mythimna separata and Mythimna loreyi, provide insights into the biosynthesis and reception of sex pheromones.</title>
        <authorList>
            <person name="Zhao H."/>
        </authorList>
    </citation>
    <scope>NUCLEOTIDE SEQUENCE</scope>
    <source>
        <strain evidence="8">BeijingLab</strain>
        <tissue evidence="8">Pupa</tissue>
    </source>
</reference>
<dbReference type="PANTHER" id="PTHR37984:SF5">
    <property type="entry name" value="PROTEIN NYNRIN-LIKE"/>
    <property type="match status" value="1"/>
</dbReference>
<dbReference type="InterPro" id="IPR001878">
    <property type="entry name" value="Znf_CCHC"/>
</dbReference>
<keyword evidence="5" id="KW-0479">Metal-binding</keyword>
<dbReference type="PANTHER" id="PTHR37984">
    <property type="entry name" value="PROTEIN CBG26694"/>
    <property type="match status" value="1"/>
</dbReference>
<keyword evidence="4" id="KW-0255">Endonuclease</keyword>
<evidence type="ECO:0000313" key="9">
    <source>
        <dbReference type="Proteomes" id="UP001231518"/>
    </source>
</evidence>
<evidence type="ECO:0000256" key="4">
    <source>
        <dbReference type="ARBA" id="ARBA00022759"/>
    </source>
</evidence>
<dbReference type="SUPFAM" id="SSF50630">
    <property type="entry name" value="Acid proteases"/>
    <property type="match status" value="1"/>
</dbReference>
<keyword evidence="5" id="KW-0862">Zinc</keyword>
<dbReference type="Proteomes" id="UP001231518">
    <property type="component" value="Chromosome 25"/>
</dbReference>
<evidence type="ECO:0000256" key="5">
    <source>
        <dbReference type="PROSITE-ProRule" id="PRU00047"/>
    </source>
</evidence>
<dbReference type="CDD" id="cd01647">
    <property type="entry name" value="RT_LTR"/>
    <property type="match status" value="1"/>
</dbReference>
<evidence type="ECO:0000259" key="7">
    <source>
        <dbReference type="PROSITE" id="PS50158"/>
    </source>
</evidence>
<keyword evidence="9" id="KW-1185">Reference proteome</keyword>
<dbReference type="SMART" id="SM00343">
    <property type="entry name" value="ZnF_C2HC"/>
    <property type="match status" value="2"/>
</dbReference>
<dbReference type="AlphaFoldDB" id="A0AAD7Y9U9"/>
<dbReference type="GO" id="GO:0071897">
    <property type="term" value="P:DNA biosynthetic process"/>
    <property type="evidence" value="ECO:0007669"/>
    <property type="project" value="UniProtKB-ARBA"/>
</dbReference>
<keyword evidence="1" id="KW-0808">Transferase</keyword>
<keyword evidence="2" id="KW-0548">Nucleotidyltransferase</keyword>
<evidence type="ECO:0000256" key="3">
    <source>
        <dbReference type="ARBA" id="ARBA00022722"/>
    </source>
</evidence>
<dbReference type="GO" id="GO:0016779">
    <property type="term" value="F:nucleotidyltransferase activity"/>
    <property type="evidence" value="ECO:0007669"/>
    <property type="project" value="UniProtKB-KW"/>
</dbReference>
<name>A0AAD7Y9U9_MYTSE</name>
<dbReference type="GO" id="GO:0003676">
    <property type="term" value="F:nucleic acid binding"/>
    <property type="evidence" value="ECO:0007669"/>
    <property type="project" value="InterPro"/>
</dbReference>
<sequence>MSGPYIGGLGAKKKRERQILSSEHKENADFFSSPDPVYFDNNHQWKRQRVTQTDAEVIPKFQPDEKSSNVKGWLHKIDQLGDVYGWSNKDRQFIMQIRLRGSARDWYDDLDNYDLTWEEWKDALETAFPRSTDFVDILETMLARKKTDSEMMTKYFHDKISLLKKCNINGESAISCIIRGLPVEIRANAKAYKCETPQQLYYGYLSSLENYKQVETTKSRQEEANNSMRPTSVWKRGANIALKSKENDVLPKKCYACRRQGHEAKDCRVPRCEVCHRPGHTIANCWFAAGSTQQQPQKVYNVLFTTYNIYIDLYKKAVVINGHNLIAYIDTGSKLNILTASQANKMNLRVMPSAVIMKGFGGAYSNSLGTSHVDVEIDNIIISGFVELSNNDLADIDLIMGQPMINQKNISLVTSEKSVNFVSNFNLNHELFHIQLNERDFISKYPVYLKYHCIIPQKSSAFVQVYIDVNFNHTFLVHSVYFELGSMSYVIIGGLVRSKDCILKIVNIGNDNIEWQSNRLIARAEIVSDVNGSMHANVMSINQLTGKELQLSDINVGDLESNDCNRLLKLLNKFRHLFARNTKELGCTDVLKMHIQTTTEQPVYRKPYRLSFKENEIVNEKVQDLIEAGVVRESMSDYASPVVLVKKKGGDYRLCIDYRALNACTVKVRYPLPHIDDQVTRLAGKSRFTTLDLAQGYY</sequence>
<keyword evidence="4" id="KW-0378">Hydrolase</keyword>
<dbReference type="InterPro" id="IPR036875">
    <property type="entry name" value="Znf_CCHC_sf"/>
</dbReference>
<evidence type="ECO:0000313" key="8">
    <source>
        <dbReference type="EMBL" id="KAJ8708326.1"/>
    </source>
</evidence>
<dbReference type="InterPro" id="IPR043502">
    <property type="entry name" value="DNA/RNA_pol_sf"/>
</dbReference>
<dbReference type="Gene3D" id="3.10.10.10">
    <property type="entry name" value="HIV Type 1 Reverse Transcriptase, subunit A, domain 1"/>
    <property type="match status" value="1"/>
</dbReference>
<dbReference type="PROSITE" id="PS50158">
    <property type="entry name" value="ZF_CCHC"/>
    <property type="match status" value="1"/>
</dbReference>
<accession>A0AAD7Y9U9</accession>
<dbReference type="SUPFAM" id="SSF57756">
    <property type="entry name" value="Retrovirus zinc finger-like domains"/>
    <property type="match status" value="1"/>
</dbReference>
<evidence type="ECO:0000256" key="6">
    <source>
        <dbReference type="SAM" id="MobiDB-lite"/>
    </source>
</evidence>
<dbReference type="GO" id="GO:0004519">
    <property type="term" value="F:endonuclease activity"/>
    <property type="evidence" value="ECO:0007669"/>
    <property type="project" value="UniProtKB-KW"/>
</dbReference>
<keyword evidence="3" id="KW-0540">Nuclease</keyword>
<protein>
    <recommendedName>
        <fullName evidence="7">CCHC-type domain-containing protein</fullName>
    </recommendedName>
</protein>
<dbReference type="Gene3D" id="4.10.60.10">
    <property type="entry name" value="Zinc finger, CCHC-type"/>
    <property type="match status" value="1"/>
</dbReference>
<evidence type="ECO:0000256" key="1">
    <source>
        <dbReference type="ARBA" id="ARBA00022679"/>
    </source>
</evidence>
<feature type="region of interest" description="Disordered" evidence="6">
    <location>
        <begin position="1"/>
        <end position="35"/>
    </location>
</feature>
<keyword evidence="5" id="KW-0863">Zinc-finger</keyword>
<dbReference type="GO" id="GO:0008270">
    <property type="term" value="F:zinc ion binding"/>
    <property type="evidence" value="ECO:0007669"/>
    <property type="project" value="UniProtKB-KW"/>
</dbReference>
<comment type="caution">
    <text evidence="8">The sequence shown here is derived from an EMBL/GenBank/DDBJ whole genome shotgun (WGS) entry which is preliminary data.</text>
</comment>
<evidence type="ECO:0000256" key="2">
    <source>
        <dbReference type="ARBA" id="ARBA00022695"/>
    </source>
</evidence>
<proteinExistence type="predicted"/>
<dbReference type="CDD" id="cd00303">
    <property type="entry name" value="retropepsin_like"/>
    <property type="match status" value="1"/>
</dbReference>
<gene>
    <name evidence="8" type="ORF">PYW07_010451</name>
</gene>
<dbReference type="Gene3D" id="2.40.70.10">
    <property type="entry name" value="Acid Proteases"/>
    <property type="match status" value="1"/>
</dbReference>
<organism evidence="8 9">
    <name type="scientific">Mythimna separata</name>
    <name type="common">Oriental armyworm</name>
    <name type="synonym">Pseudaletia separata</name>
    <dbReference type="NCBI Taxonomy" id="271217"/>
    <lineage>
        <taxon>Eukaryota</taxon>
        <taxon>Metazoa</taxon>
        <taxon>Ecdysozoa</taxon>
        <taxon>Arthropoda</taxon>
        <taxon>Hexapoda</taxon>
        <taxon>Insecta</taxon>
        <taxon>Pterygota</taxon>
        <taxon>Neoptera</taxon>
        <taxon>Endopterygota</taxon>
        <taxon>Lepidoptera</taxon>
        <taxon>Glossata</taxon>
        <taxon>Ditrysia</taxon>
        <taxon>Noctuoidea</taxon>
        <taxon>Noctuidae</taxon>
        <taxon>Noctuinae</taxon>
        <taxon>Hadenini</taxon>
        <taxon>Mythimna</taxon>
    </lineage>
</organism>
<dbReference type="SUPFAM" id="SSF56672">
    <property type="entry name" value="DNA/RNA polymerases"/>
    <property type="match status" value="1"/>
</dbReference>
<dbReference type="InterPro" id="IPR021109">
    <property type="entry name" value="Peptidase_aspartic_dom_sf"/>
</dbReference>
<feature type="domain" description="CCHC-type" evidence="7">
    <location>
        <begin position="253"/>
        <end position="268"/>
    </location>
</feature>
<dbReference type="EMBL" id="JARGEI010000026">
    <property type="protein sequence ID" value="KAJ8708326.1"/>
    <property type="molecule type" value="Genomic_DNA"/>
</dbReference>
<feature type="compositionally biased region" description="Gly residues" evidence="6">
    <location>
        <begin position="1"/>
        <end position="10"/>
    </location>
</feature>
<dbReference type="InterPro" id="IPR050951">
    <property type="entry name" value="Retrovirus_Pol_polyprotein"/>
</dbReference>